<evidence type="ECO:0000256" key="5">
    <source>
        <dbReference type="ARBA" id="ARBA00022777"/>
    </source>
</evidence>
<dbReference type="Pfam" id="PF00672">
    <property type="entry name" value="HAMP"/>
    <property type="match status" value="1"/>
</dbReference>
<feature type="transmembrane region" description="Helical" evidence="7">
    <location>
        <begin position="6"/>
        <end position="27"/>
    </location>
</feature>
<accession>A0A3S1B7H1</accession>
<keyword evidence="3" id="KW-0597">Phosphoprotein</keyword>
<dbReference type="PANTHER" id="PTHR34220:SF7">
    <property type="entry name" value="SENSOR HISTIDINE KINASE YPDA"/>
    <property type="match status" value="1"/>
</dbReference>
<dbReference type="Proteomes" id="UP000272464">
    <property type="component" value="Unassembled WGS sequence"/>
</dbReference>
<keyword evidence="2" id="KW-1003">Cell membrane</keyword>
<comment type="caution">
    <text evidence="9">The sequence shown here is derived from an EMBL/GenBank/DDBJ whole genome shotgun (WGS) entry which is preliminary data.</text>
</comment>
<keyword evidence="7" id="KW-0812">Transmembrane</keyword>
<keyword evidence="10" id="KW-1185">Reference proteome</keyword>
<proteinExistence type="predicted"/>
<dbReference type="PROSITE" id="PS50885">
    <property type="entry name" value="HAMP"/>
    <property type="match status" value="1"/>
</dbReference>
<dbReference type="AlphaFoldDB" id="A0A3S1B7H1"/>
<keyword evidence="4" id="KW-0808">Transferase</keyword>
<keyword evidence="6 7" id="KW-0472">Membrane</keyword>
<evidence type="ECO:0000256" key="1">
    <source>
        <dbReference type="ARBA" id="ARBA00004651"/>
    </source>
</evidence>
<dbReference type="InterPro" id="IPR050640">
    <property type="entry name" value="Bact_2-comp_sensor_kinase"/>
</dbReference>
<sequence>MPKLTLFRKMAILLIVMLIPIIILYFYSNRTSTEVLGKELNKSNSSQLDFFQSQVNSNIDLFSLWPNLMIQDPDIFGFKDIFLNSEYFNLDFINLVKRIETKLNIQESSSNWKTKLFIYSPSLGRVVSDNDIRVYNDADLKRRMKPGWQVTREDAGENEHFTFSLITAYPYSSFNHPEDANLIIEVRFDSRNIQDMLDKFKSDSRRDPVYYKKDVGIIYNRTANRSLTQELMNSLRDQPLEDVENRTVELRGEDYMVNIVSSATTGWYLVDYMPLKDIVAPIEKSNRLFYFAVGSLLLMSCLAAYMLYAQVQVPVKKLVLAFSKLKNGDYSVRLEGKGNNEFSFVFKRFNLMVAQIQELFENVYMERIHVREARLKQLQSQINPHFFYNCFSFISSMAKLQNMQAVVAMSQNLSSYYRYTTRQERDVVPLEEELGFVRNYLEIQKMRKPKLEFSIDIPARMLKWEVPLLVVQPLVENAVLHGIESGSGGGQVRIYSELHEHETCVVVEDSGKGMTLEAMEELQMSLDVPMDQEMGCGLWNVQQRMQIRYGDSAGLRFSPSQMGGVKVTLHWPNELEDKNNKGELT</sequence>
<dbReference type="InterPro" id="IPR036890">
    <property type="entry name" value="HATPase_C_sf"/>
</dbReference>
<dbReference type="PANTHER" id="PTHR34220">
    <property type="entry name" value="SENSOR HISTIDINE KINASE YPDA"/>
    <property type="match status" value="1"/>
</dbReference>
<dbReference type="SMART" id="SM00304">
    <property type="entry name" value="HAMP"/>
    <property type="match status" value="1"/>
</dbReference>
<dbReference type="CDD" id="cd06225">
    <property type="entry name" value="HAMP"/>
    <property type="match status" value="1"/>
</dbReference>
<reference evidence="9 10" key="1">
    <citation type="submission" date="2018-12" db="EMBL/GenBank/DDBJ databases">
        <authorList>
            <person name="Sun L."/>
            <person name="Chen Z."/>
        </authorList>
    </citation>
    <scope>NUCLEOTIDE SEQUENCE [LARGE SCALE GENOMIC DNA]</scope>
    <source>
        <strain evidence="9 10">3-5-3</strain>
    </source>
</reference>
<evidence type="ECO:0000313" key="9">
    <source>
        <dbReference type="EMBL" id="RUT31586.1"/>
    </source>
</evidence>
<dbReference type="InterPro" id="IPR003594">
    <property type="entry name" value="HATPase_dom"/>
</dbReference>
<name>A0A3S1B7H1_9BACL</name>
<dbReference type="Pfam" id="PF06580">
    <property type="entry name" value="His_kinase"/>
    <property type="match status" value="1"/>
</dbReference>
<dbReference type="InterPro" id="IPR010559">
    <property type="entry name" value="Sig_transdc_His_kin_internal"/>
</dbReference>
<organism evidence="9 10">
    <name type="scientific">Paenibacillus zeisoli</name>
    <dbReference type="NCBI Taxonomy" id="2496267"/>
    <lineage>
        <taxon>Bacteria</taxon>
        <taxon>Bacillati</taxon>
        <taxon>Bacillota</taxon>
        <taxon>Bacilli</taxon>
        <taxon>Bacillales</taxon>
        <taxon>Paenibacillaceae</taxon>
        <taxon>Paenibacillus</taxon>
    </lineage>
</organism>
<dbReference type="SUPFAM" id="SSF55874">
    <property type="entry name" value="ATPase domain of HSP90 chaperone/DNA topoisomerase II/histidine kinase"/>
    <property type="match status" value="1"/>
</dbReference>
<dbReference type="RefSeq" id="WP_127198967.1">
    <property type="nucleotide sequence ID" value="NZ_RZNX01000003.1"/>
</dbReference>
<dbReference type="GO" id="GO:0000155">
    <property type="term" value="F:phosphorelay sensor kinase activity"/>
    <property type="evidence" value="ECO:0007669"/>
    <property type="project" value="InterPro"/>
</dbReference>
<evidence type="ECO:0000256" key="2">
    <source>
        <dbReference type="ARBA" id="ARBA00022475"/>
    </source>
</evidence>
<evidence type="ECO:0000313" key="10">
    <source>
        <dbReference type="Proteomes" id="UP000272464"/>
    </source>
</evidence>
<evidence type="ECO:0000256" key="6">
    <source>
        <dbReference type="ARBA" id="ARBA00023136"/>
    </source>
</evidence>
<dbReference type="EMBL" id="RZNX01000003">
    <property type="protein sequence ID" value="RUT31586.1"/>
    <property type="molecule type" value="Genomic_DNA"/>
</dbReference>
<comment type="subcellular location">
    <subcellularLocation>
        <location evidence="1">Cell membrane</location>
        <topology evidence="1">Multi-pass membrane protein</topology>
    </subcellularLocation>
</comment>
<evidence type="ECO:0000259" key="8">
    <source>
        <dbReference type="PROSITE" id="PS50885"/>
    </source>
</evidence>
<evidence type="ECO:0000256" key="3">
    <source>
        <dbReference type="ARBA" id="ARBA00022553"/>
    </source>
</evidence>
<dbReference type="Pfam" id="PF02518">
    <property type="entry name" value="HATPase_c"/>
    <property type="match status" value="1"/>
</dbReference>
<dbReference type="Gene3D" id="3.30.565.10">
    <property type="entry name" value="Histidine kinase-like ATPase, C-terminal domain"/>
    <property type="match status" value="1"/>
</dbReference>
<dbReference type="SUPFAM" id="SSF158472">
    <property type="entry name" value="HAMP domain-like"/>
    <property type="match status" value="1"/>
</dbReference>
<keyword evidence="5" id="KW-0418">Kinase</keyword>
<dbReference type="Gene3D" id="6.10.340.10">
    <property type="match status" value="1"/>
</dbReference>
<evidence type="ECO:0000256" key="7">
    <source>
        <dbReference type="SAM" id="Phobius"/>
    </source>
</evidence>
<protein>
    <submittedName>
        <fullName evidence="9">HAMP domain-containing protein</fullName>
    </submittedName>
</protein>
<dbReference type="GO" id="GO:0005886">
    <property type="term" value="C:plasma membrane"/>
    <property type="evidence" value="ECO:0007669"/>
    <property type="project" value="UniProtKB-SubCell"/>
</dbReference>
<gene>
    <name evidence="9" type="ORF">EJP77_09295</name>
</gene>
<feature type="transmembrane region" description="Helical" evidence="7">
    <location>
        <begin position="288"/>
        <end position="308"/>
    </location>
</feature>
<keyword evidence="7" id="KW-1133">Transmembrane helix</keyword>
<dbReference type="InterPro" id="IPR003660">
    <property type="entry name" value="HAMP_dom"/>
</dbReference>
<dbReference type="OrthoDB" id="2521939at2"/>
<evidence type="ECO:0000256" key="4">
    <source>
        <dbReference type="ARBA" id="ARBA00022679"/>
    </source>
</evidence>
<feature type="domain" description="HAMP" evidence="8">
    <location>
        <begin position="309"/>
        <end position="361"/>
    </location>
</feature>